<evidence type="ECO:0000256" key="1">
    <source>
        <dbReference type="ARBA" id="ARBA00022801"/>
    </source>
</evidence>
<dbReference type="Gene3D" id="3.90.79.10">
    <property type="entry name" value="Nucleoside Triphosphate Pyrophosphohydrolase"/>
    <property type="match status" value="1"/>
</dbReference>
<dbReference type="PROSITE" id="PS51462">
    <property type="entry name" value="NUDIX"/>
    <property type="match status" value="1"/>
</dbReference>
<proteinExistence type="predicted"/>
<dbReference type="SUPFAM" id="SSF55811">
    <property type="entry name" value="Nudix"/>
    <property type="match status" value="1"/>
</dbReference>
<accession>A0ABX1B7S2</accession>
<dbReference type="EMBL" id="JAATEP010000025">
    <property type="protein sequence ID" value="NJP93864.1"/>
    <property type="molecule type" value="Genomic_DNA"/>
</dbReference>
<dbReference type="PRINTS" id="PR00502">
    <property type="entry name" value="NUDIXFAMILY"/>
</dbReference>
<dbReference type="InterPro" id="IPR020476">
    <property type="entry name" value="Nudix_hydrolase"/>
</dbReference>
<reference evidence="3 4" key="1">
    <citation type="submission" date="2020-03" db="EMBL/GenBank/DDBJ databases">
        <title>WGS of actinomycetes isolated from Thailand.</title>
        <authorList>
            <person name="Thawai C."/>
        </authorList>
    </citation>
    <scope>NUCLEOTIDE SEQUENCE [LARGE SCALE GENOMIC DNA]</scope>
    <source>
        <strain evidence="3 4">FMUSA5-5</strain>
    </source>
</reference>
<gene>
    <name evidence="3" type="ORF">HCN51_31230</name>
</gene>
<dbReference type="InterPro" id="IPR000086">
    <property type="entry name" value="NUDIX_hydrolase_dom"/>
</dbReference>
<evidence type="ECO:0000313" key="3">
    <source>
        <dbReference type="EMBL" id="NJP93864.1"/>
    </source>
</evidence>
<dbReference type="PANTHER" id="PTHR16099:SF5">
    <property type="entry name" value="NUCLEOTIDE TRIPHOSPHATE DIPHOSPHATASE NUDT15"/>
    <property type="match status" value="1"/>
</dbReference>
<dbReference type="InterPro" id="IPR015797">
    <property type="entry name" value="NUDIX_hydrolase-like_dom_sf"/>
</dbReference>
<organism evidence="3 4">
    <name type="scientific">Nonomuraea composti</name>
    <dbReference type="NCBI Taxonomy" id="2720023"/>
    <lineage>
        <taxon>Bacteria</taxon>
        <taxon>Bacillati</taxon>
        <taxon>Actinomycetota</taxon>
        <taxon>Actinomycetes</taxon>
        <taxon>Streptosporangiales</taxon>
        <taxon>Streptosporangiaceae</taxon>
        <taxon>Nonomuraea</taxon>
    </lineage>
</organism>
<dbReference type="PANTHER" id="PTHR16099">
    <property type="entry name" value="8-OXO-DGTP DIPHOSPHATES NUDT15"/>
    <property type="match status" value="1"/>
</dbReference>
<dbReference type="RefSeq" id="WP_168014286.1">
    <property type="nucleotide sequence ID" value="NZ_JAATEP010000025.1"/>
</dbReference>
<sequence length="152" mass="17072">MPENPVVRVGVQVIVRSDDKVLLGLRHNTFGHGTWGLPGGLVETGETLLEASARELAEETGIRALRMRLACVTDPDVRANYHMQIGLEVLEYEGQPRVLEPHRCTRWAFWPVMALPEPLFVGSDHVLARVRNGDLYAHDALGMLSRSRRLRL</sequence>
<keyword evidence="1" id="KW-0378">Hydrolase</keyword>
<dbReference type="Pfam" id="PF00293">
    <property type="entry name" value="NUDIX"/>
    <property type="match status" value="1"/>
</dbReference>
<dbReference type="CDD" id="cd04678">
    <property type="entry name" value="NUDIX_MTH2_Nudt15"/>
    <property type="match status" value="1"/>
</dbReference>
<comment type="caution">
    <text evidence="3">The sequence shown here is derived from an EMBL/GenBank/DDBJ whole genome shotgun (WGS) entry which is preliminary data.</text>
</comment>
<protein>
    <submittedName>
        <fullName evidence="3">NUDIX domain-containing protein</fullName>
    </submittedName>
</protein>
<keyword evidence="4" id="KW-1185">Reference proteome</keyword>
<evidence type="ECO:0000259" key="2">
    <source>
        <dbReference type="PROSITE" id="PS51462"/>
    </source>
</evidence>
<feature type="domain" description="Nudix hydrolase" evidence="2">
    <location>
        <begin position="4"/>
        <end position="132"/>
    </location>
</feature>
<dbReference type="Proteomes" id="UP000696294">
    <property type="component" value="Unassembled WGS sequence"/>
</dbReference>
<evidence type="ECO:0000313" key="4">
    <source>
        <dbReference type="Proteomes" id="UP000696294"/>
    </source>
</evidence>
<name>A0ABX1B7S2_9ACTN</name>